<name>A0ABQ6WT83_9EURO</name>
<proteinExistence type="predicted"/>
<organism evidence="1 2">
    <name type="scientific">Aspergillus pseudocaelatus</name>
    <dbReference type="NCBI Taxonomy" id="1825620"/>
    <lineage>
        <taxon>Eukaryota</taxon>
        <taxon>Fungi</taxon>
        <taxon>Dikarya</taxon>
        <taxon>Ascomycota</taxon>
        <taxon>Pezizomycotina</taxon>
        <taxon>Eurotiomycetes</taxon>
        <taxon>Eurotiomycetidae</taxon>
        <taxon>Eurotiales</taxon>
        <taxon>Aspergillaceae</taxon>
        <taxon>Aspergillus</taxon>
        <taxon>Aspergillus subgen. Circumdati</taxon>
    </lineage>
</organism>
<accession>A0ABQ6WT83</accession>
<evidence type="ECO:0000313" key="1">
    <source>
        <dbReference type="EMBL" id="KAE8420230.1"/>
    </source>
</evidence>
<sequence length="53" mass="5789">MKVVSVTMIWNIIGGCRSITNPCSCLILPTHPSPSSVPIYFAHRLGSRCSIPF</sequence>
<gene>
    <name evidence="1" type="ORF">BDV36DRAFT_249890</name>
</gene>
<protein>
    <submittedName>
        <fullName evidence="1">Uncharacterized protein</fullName>
    </submittedName>
</protein>
<reference evidence="1 2" key="1">
    <citation type="submission" date="2019-04" db="EMBL/GenBank/DDBJ databases">
        <authorList>
            <consortium name="DOE Joint Genome Institute"/>
            <person name="Mondo S."/>
            <person name="Kjaerbolling I."/>
            <person name="Vesth T."/>
            <person name="Frisvad J.C."/>
            <person name="Nybo J.L."/>
            <person name="Theobald S."/>
            <person name="Kildgaard S."/>
            <person name="Isbrandt T."/>
            <person name="Kuo A."/>
            <person name="Sato A."/>
            <person name="Lyhne E.K."/>
            <person name="Kogle M.E."/>
            <person name="Wiebenga A."/>
            <person name="Kun R.S."/>
            <person name="Lubbers R.J."/>
            <person name="Makela M.R."/>
            <person name="Barry K."/>
            <person name="Chovatia M."/>
            <person name="Clum A."/>
            <person name="Daum C."/>
            <person name="Haridas S."/>
            <person name="He G."/>
            <person name="LaButti K."/>
            <person name="Lipzen A."/>
            <person name="Riley R."/>
            <person name="Salamov A."/>
            <person name="Simmons B.A."/>
            <person name="Magnuson J.K."/>
            <person name="Henrissat B."/>
            <person name="Mortensen U.H."/>
            <person name="Larsen T.O."/>
            <person name="Devries R.P."/>
            <person name="Grigoriev I.V."/>
            <person name="Machida M."/>
            <person name="Baker S.E."/>
            <person name="Andersen M.R."/>
            <person name="Cantor M.N."/>
            <person name="Hua S.X."/>
        </authorList>
    </citation>
    <scope>NUCLEOTIDE SEQUENCE [LARGE SCALE GENOMIC DNA]</scope>
    <source>
        <strain evidence="1 2">CBS 117616</strain>
    </source>
</reference>
<keyword evidence="2" id="KW-1185">Reference proteome</keyword>
<dbReference type="EMBL" id="ML735710">
    <property type="protein sequence ID" value="KAE8420230.1"/>
    <property type="molecule type" value="Genomic_DNA"/>
</dbReference>
<dbReference type="PROSITE" id="PS51257">
    <property type="entry name" value="PROKAR_LIPOPROTEIN"/>
    <property type="match status" value="1"/>
</dbReference>
<dbReference type="Proteomes" id="UP000325395">
    <property type="component" value="Unassembled WGS sequence"/>
</dbReference>
<evidence type="ECO:0000313" key="2">
    <source>
        <dbReference type="Proteomes" id="UP000325395"/>
    </source>
</evidence>